<evidence type="ECO:0000313" key="1">
    <source>
        <dbReference type="EMBL" id="EOD79693.1"/>
    </source>
</evidence>
<keyword evidence="2" id="KW-1185">Reference proteome</keyword>
<dbReference type="AlphaFoldDB" id="R1GU03"/>
<organism evidence="1 2">
    <name type="scientific">Grimontia indica</name>
    <dbReference type="NCBI Taxonomy" id="1056512"/>
    <lineage>
        <taxon>Bacteria</taxon>
        <taxon>Pseudomonadati</taxon>
        <taxon>Pseudomonadota</taxon>
        <taxon>Gammaproteobacteria</taxon>
        <taxon>Vibrionales</taxon>
        <taxon>Vibrionaceae</taxon>
        <taxon>Grimontia</taxon>
    </lineage>
</organism>
<protein>
    <submittedName>
        <fullName evidence="1">Uncharacterized protein</fullName>
    </submittedName>
</protein>
<name>R1GU03_9GAMM</name>
<reference evidence="1 2" key="1">
    <citation type="journal article" date="2014" name="PLoS ONE">
        <title>Grimontia indica AK16(T), sp. nov., Isolated from a Seawater Sample Reports the Presence of Pathogenic Genes Similar to Vibrio Genus.</title>
        <authorList>
            <person name="Singh A."/>
            <person name="Vaidya B."/>
            <person name="Khatri I."/>
            <person name="Srinivas T.N."/>
            <person name="Subramanian S."/>
            <person name="Korpole S."/>
            <person name="Pinnaka A.K."/>
        </authorList>
    </citation>
    <scope>NUCLEOTIDE SEQUENCE [LARGE SCALE GENOMIC DNA]</scope>
    <source>
        <strain evidence="1 2">AK16</strain>
    </source>
</reference>
<accession>R1GU03</accession>
<dbReference type="EMBL" id="ANFM02000018">
    <property type="protein sequence ID" value="EOD79693.1"/>
    <property type="molecule type" value="Genomic_DNA"/>
</dbReference>
<sequence>MMGKFEVIVVRAVTNDRTIETVVVFKVTQISKVKRSLKVRPSTQIGQRCD</sequence>
<evidence type="ECO:0000313" key="2">
    <source>
        <dbReference type="Proteomes" id="UP000011223"/>
    </source>
</evidence>
<dbReference type="Proteomes" id="UP000011223">
    <property type="component" value="Unassembled WGS sequence"/>
</dbReference>
<proteinExistence type="predicted"/>
<comment type="caution">
    <text evidence="1">The sequence shown here is derived from an EMBL/GenBank/DDBJ whole genome shotgun (WGS) entry which is preliminary data.</text>
</comment>
<gene>
    <name evidence="1" type="ORF">D515_01487</name>
</gene>